<dbReference type="InterPro" id="IPR050575">
    <property type="entry name" value="BMC_shell"/>
</dbReference>
<comment type="caution">
    <text evidence="5">The sequence shown here is derived from an EMBL/GenBank/DDBJ whole genome shotgun (WGS) entry which is preliminary data.</text>
</comment>
<evidence type="ECO:0000256" key="2">
    <source>
        <dbReference type="ARBA" id="ARBA00024446"/>
    </source>
</evidence>
<dbReference type="Proteomes" id="UP000664632">
    <property type="component" value="Unassembled WGS sequence"/>
</dbReference>
<evidence type="ECO:0000259" key="4">
    <source>
        <dbReference type="PROSITE" id="PS51930"/>
    </source>
</evidence>
<dbReference type="InterPro" id="IPR037233">
    <property type="entry name" value="CcmK-like_sf"/>
</dbReference>
<dbReference type="PANTHER" id="PTHR33941:SF11">
    <property type="entry name" value="BACTERIAL MICROCOMPARTMENT SHELL PROTEIN PDUJ"/>
    <property type="match status" value="1"/>
</dbReference>
<keyword evidence="6" id="KW-1185">Reference proteome</keyword>
<sequence>MGNQEDSIGVIELKSMAKGMEALNELTKNYEVNIHLSKAICPGRYLILYTGVVGQIKQSEDFFKEQYKKEIIKTTAIFRVSPQIIYRLNRKQHIAGTLSAIGIVEVNSTVGLIKLCDTALKASAVELLEIKVTIGMAGKGYFLVNGEVGNVTTAIETVKQSSQMHKYSVNCTTISSPSEQFLQQVIGVKMKKDN</sequence>
<name>A0ABS3GVU3_9ENTE</name>
<dbReference type="InterPro" id="IPR011238">
    <property type="entry name" value="Micro_shell_prot_PduT"/>
</dbReference>
<accession>A0ABS3GVU3</accession>
<gene>
    <name evidence="5" type="ORF">JZO69_03335</name>
</gene>
<protein>
    <submittedName>
        <fullName evidence="5">BMC domain-containing protein</fullName>
    </submittedName>
</protein>
<dbReference type="SMART" id="SM00877">
    <property type="entry name" value="BMC"/>
    <property type="match status" value="2"/>
</dbReference>
<reference evidence="5 6" key="1">
    <citation type="submission" date="2021-03" db="EMBL/GenBank/DDBJ databases">
        <title>Enterococcal diversity collection.</title>
        <authorList>
            <person name="Gilmore M.S."/>
            <person name="Schwartzman J."/>
            <person name="Van Tyne D."/>
            <person name="Martin M."/>
            <person name="Earl A.M."/>
            <person name="Manson A.L."/>
            <person name="Straub T."/>
            <person name="Salamzade R."/>
            <person name="Saavedra J."/>
            <person name="Lebreton F."/>
            <person name="Prichula J."/>
            <person name="Schaufler K."/>
            <person name="Gaca A."/>
            <person name="Sgardioli B."/>
            <person name="Wagenaar J."/>
            <person name="Strong T."/>
        </authorList>
    </citation>
    <scope>NUCLEOTIDE SEQUENCE [LARGE SCALE GENOMIC DNA]</scope>
    <source>
        <strain evidence="5 6">DIV0869a</strain>
    </source>
</reference>
<dbReference type="Gene3D" id="3.30.70.1710">
    <property type="match status" value="2"/>
</dbReference>
<comment type="similarity">
    <text evidence="3">Belongs to the bacterial microcompartments protein family.</text>
</comment>
<dbReference type="EMBL" id="JAFLWD010000008">
    <property type="protein sequence ID" value="MBO0439381.1"/>
    <property type="molecule type" value="Genomic_DNA"/>
</dbReference>
<dbReference type="InterPro" id="IPR044872">
    <property type="entry name" value="CcmK/CsoS1_BMC"/>
</dbReference>
<dbReference type="CDD" id="cd07054">
    <property type="entry name" value="BMC_PduT_repeat2"/>
    <property type="match status" value="1"/>
</dbReference>
<dbReference type="Pfam" id="PF00936">
    <property type="entry name" value="BMC"/>
    <property type="match status" value="2"/>
</dbReference>
<dbReference type="InterPro" id="IPR000249">
    <property type="entry name" value="BMC_dom"/>
</dbReference>
<dbReference type="SUPFAM" id="SSF143414">
    <property type="entry name" value="CcmK-like"/>
    <property type="match status" value="2"/>
</dbReference>
<evidence type="ECO:0000256" key="1">
    <source>
        <dbReference type="ARBA" id="ARBA00024322"/>
    </source>
</evidence>
<keyword evidence="2" id="KW-1283">Bacterial microcompartment</keyword>
<dbReference type="RefSeq" id="WP_207111479.1">
    <property type="nucleotide sequence ID" value="NZ_JAFLWD010000008.1"/>
</dbReference>
<comment type="subcellular location">
    <subcellularLocation>
        <location evidence="1">Bacterial microcompartment</location>
    </subcellularLocation>
</comment>
<feature type="domain" description="BMC" evidence="4">
    <location>
        <begin position="100"/>
        <end position="186"/>
    </location>
</feature>
<evidence type="ECO:0000313" key="5">
    <source>
        <dbReference type="EMBL" id="MBO0439381.1"/>
    </source>
</evidence>
<dbReference type="PANTHER" id="PTHR33941">
    <property type="entry name" value="PROPANEDIOL UTILIZATION PROTEIN PDUA"/>
    <property type="match status" value="1"/>
</dbReference>
<proteinExistence type="inferred from homology"/>
<evidence type="ECO:0000256" key="3">
    <source>
        <dbReference type="PROSITE-ProRule" id="PRU01278"/>
    </source>
</evidence>
<dbReference type="PIRSF" id="PIRSF034834">
    <property type="entry name" value="PduT"/>
    <property type="match status" value="1"/>
</dbReference>
<organism evidence="5 6">
    <name type="scientific">Candidatus Enterococcus ikei</name>
    <dbReference type="NCBI Taxonomy" id="2815326"/>
    <lineage>
        <taxon>Bacteria</taxon>
        <taxon>Bacillati</taxon>
        <taxon>Bacillota</taxon>
        <taxon>Bacilli</taxon>
        <taxon>Lactobacillales</taxon>
        <taxon>Enterococcaceae</taxon>
        <taxon>Enterococcus</taxon>
    </lineage>
</organism>
<evidence type="ECO:0000313" key="6">
    <source>
        <dbReference type="Proteomes" id="UP000664632"/>
    </source>
</evidence>
<dbReference type="PROSITE" id="PS51930">
    <property type="entry name" value="BMC_2"/>
    <property type="match status" value="1"/>
</dbReference>